<sequence length="392" mass="44702">MLLRPNYYSALVLRSSHLPAKNSLIAYHKAYHRNNKADLTENTKNYYRNDLYKRSSPKLQKEDFDYLYGHSVVLPALEQKRRKFHRLFVQESFIFRKKESRIIPEKILSLANEANIPIVKAAKDELNKLLKDDRPHQGIILKASKLKPIKIACLGRQSDKMYQVIKPYESPLNISYISSNGTLPFWLALDQVVDPQNLGAIIRSAYFFGVNGLVLCSKNSAPLSAFTSKASSGALELMDVYDVDNLANFLNCSSQNNWIIYGAVSNFNSNNSNKNSISINELNNPLSKHPVILVIGSEGTGLRPNILNTCHYLLHILSPNTKKSKYIDSLNKNKNGLKKELKKKLDKLLREQVEIMDSEESDEKSDNEKLEKNNIDDSEKIKKILNLVEYEI</sequence>
<feature type="domain" description="RNA 2-O ribose methyltransferase substrate binding" evidence="11">
    <location>
        <begin position="66"/>
        <end position="149"/>
    </location>
</feature>
<dbReference type="AlphaFoldDB" id="A0A2I1G0X5"/>
<dbReference type="SUPFAM" id="SSF55315">
    <property type="entry name" value="L30e-like"/>
    <property type="match status" value="1"/>
</dbReference>
<dbReference type="Pfam" id="PF00588">
    <property type="entry name" value="SpoU_methylase"/>
    <property type="match status" value="1"/>
</dbReference>
<dbReference type="VEuPathDB" id="FungiDB:FUN_021270"/>
<comment type="similarity">
    <text evidence="2">Belongs to the class IV-like SAM-binding methyltransferase superfamily. RNA methyltransferase TrmH family.</text>
</comment>
<dbReference type="GO" id="GO:0016435">
    <property type="term" value="F:rRNA (guanine) methyltransferase activity"/>
    <property type="evidence" value="ECO:0007669"/>
    <property type="project" value="TreeGrafter"/>
</dbReference>
<dbReference type="InterPro" id="IPR029026">
    <property type="entry name" value="tRNA_m1G_MTases_N"/>
</dbReference>
<accession>A0A2I1G0X5</accession>
<dbReference type="VEuPathDB" id="FungiDB:RhiirA1_456114"/>
<proteinExistence type="inferred from homology"/>
<dbReference type="Proteomes" id="UP000234323">
    <property type="component" value="Unassembled WGS sequence"/>
</dbReference>
<comment type="subcellular location">
    <subcellularLocation>
        <location evidence="1">Mitochondrion</location>
    </subcellularLocation>
</comment>
<evidence type="ECO:0000256" key="6">
    <source>
        <dbReference type="ARBA" id="ARBA00022691"/>
    </source>
</evidence>
<keyword evidence="5" id="KW-0808">Transferase</keyword>
<organism evidence="12 13">
    <name type="scientific">Rhizophagus irregularis</name>
    <dbReference type="NCBI Taxonomy" id="588596"/>
    <lineage>
        <taxon>Eukaryota</taxon>
        <taxon>Fungi</taxon>
        <taxon>Fungi incertae sedis</taxon>
        <taxon>Mucoromycota</taxon>
        <taxon>Glomeromycotina</taxon>
        <taxon>Glomeromycetes</taxon>
        <taxon>Glomerales</taxon>
        <taxon>Glomeraceae</taxon>
        <taxon>Rhizophagus</taxon>
    </lineage>
</organism>
<dbReference type="InterPro" id="IPR029028">
    <property type="entry name" value="Alpha/beta_knot_MTases"/>
</dbReference>
<evidence type="ECO:0000313" key="12">
    <source>
        <dbReference type="EMBL" id="PKY40280.1"/>
    </source>
</evidence>
<keyword evidence="7" id="KW-0809">Transit peptide</keyword>
<dbReference type="Pfam" id="PF08032">
    <property type="entry name" value="SpoU_sub_bind"/>
    <property type="match status" value="1"/>
</dbReference>
<keyword evidence="8" id="KW-0496">Mitochondrion</keyword>
<dbReference type="InterPro" id="IPR047261">
    <property type="entry name" value="MRM1_MeTrfase_dom"/>
</dbReference>
<keyword evidence="3" id="KW-0698">rRNA processing</keyword>
<reference evidence="12 13" key="1">
    <citation type="submission" date="2015-10" db="EMBL/GenBank/DDBJ databases">
        <title>Genome analyses suggest a sexual origin of heterokaryosis in a supposedly ancient asexual fungus.</title>
        <authorList>
            <person name="Ropars J."/>
            <person name="Sedzielewska K."/>
            <person name="Noel J."/>
            <person name="Charron P."/>
            <person name="Farinelli L."/>
            <person name="Marton T."/>
            <person name="Kruger M."/>
            <person name="Pelin A."/>
            <person name="Brachmann A."/>
            <person name="Corradi N."/>
        </authorList>
    </citation>
    <scope>NUCLEOTIDE SEQUENCE [LARGE SCALE GENOMIC DNA]</scope>
    <source>
        <strain evidence="12 13">A4</strain>
    </source>
</reference>
<dbReference type="Gene3D" id="3.40.1280.10">
    <property type="match status" value="1"/>
</dbReference>
<dbReference type="CDD" id="cd18105">
    <property type="entry name" value="SpoU-like_MRM1"/>
    <property type="match status" value="1"/>
</dbReference>
<keyword evidence="6" id="KW-0949">S-adenosyl-L-methionine</keyword>
<evidence type="ECO:0000256" key="9">
    <source>
        <dbReference type="ARBA" id="ARBA00034881"/>
    </source>
</evidence>
<dbReference type="InterPro" id="IPR029064">
    <property type="entry name" value="Ribosomal_eL30-like_sf"/>
</dbReference>
<evidence type="ECO:0000256" key="2">
    <source>
        <dbReference type="ARBA" id="ARBA00007228"/>
    </source>
</evidence>
<keyword evidence="10" id="KW-0175">Coiled coil</keyword>
<dbReference type="EMBL" id="LLXI01000095">
    <property type="protein sequence ID" value="PKY40280.1"/>
    <property type="molecule type" value="Genomic_DNA"/>
</dbReference>
<dbReference type="SUPFAM" id="SSF75217">
    <property type="entry name" value="alpha/beta knot"/>
    <property type="match status" value="1"/>
</dbReference>
<dbReference type="InterPro" id="IPR001537">
    <property type="entry name" value="SpoU_MeTrfase"/>
</dbReference>
<evidence type="ECO:0000256" key="8">
    <source>
        <dbReference type="ARBA" id="ARBA00023128"/>
    </source>
</evidence>
<dbReference type="GO" id="GO:0005739">
    <property type="term" value="C:mitochondrion"/>
    <property type="evidence" value="ECO:0007669"/>
    <property type="project" value="UniProtKB-SubCell"/>
</dbReference>
<evidence type="ECO:0000256" key="1">
    <source>
        <dbReference type="ARBA" id="ARBA00004173"/>
    </source>
</evidence>
<evidence type="ECO:0000256" key="10">
    <source>
        <dbReference type="SAM" id="Coils"/>
    </source>
</evidence>
<keyword evidence="4" id="KW-0489">Methyltransferase</keyword>
<keyword evidence="13" id="KW-1185">Reference proteome</keyword>
<dbReference type="PANTHER" id="PTHR46103">
    <property type="entry name" value="RRNA METHYLTRANSFERASE 1, MITOCHONDRIAL"/>
    <property type="match status" value="1"/>
</dbReference>
<gene>
    <name evidence="12" type="ORF">RhiirA4_453628</name>
</gene>
<dbReference type="Gene3D" id="3.30.1330.30">
    <property type="match status" value="1"/>
</dbReference>
<evidence type="ECO:0000256" key="7">
    <source>
        <dbReference type="ARBA" id="ARBA00022946"/>
    </source>
</evidence>
<evidence type="ECO:0000259" key="11">
    <source>
        <dbReference type="SMART" id="SM00967"/>
    </source>
</evidence>
<evidence type="ECO:0000256" key="5">
    <source>
        <dbReference type="ARBA" id="ARBA00022679"/>
    </source>
</evidence>
<dbReference type="GO" id="GO:0003723">
    <property type="term" value="F:RNA binding"/>
    <property type="evidence" value="ECO:0007669"/>
    <property type="project" value="InterPro"/>
</dbReference>
<protein>
    <recommendedName>
        <fullName evidence="9">rRNA methyltransferase 1, mitochondrial</fullName>
    </recommendedName>
</protein>
<evidence type="ECO:0000256" key="4">
    <source>
        <dbReference type="ARBA" id="ARBA00022603"/>
    </source>
</evidence>
<dbReference type="InterPro" id="IPR047182">
    <property type="entry name" value="MRM1"/>
</dbReference>
<feature type="coiled-coil region" evidence="10">
    <location>
        <begin position="327"/>
        <end position="358"/>
    </location>
</feature>
<name>A0A2I1G0X5_9GLOM</name>
<evidence type="ECO:0000256" key="3">
    <source>
        <dbReference type="ARBA" id="ARBA00022552"/>
    </source>
</evidence>
<evidence type="ECO:0000313" key="13">
    <source>
        <dbReference type="Proteomes" id="UP000234323"/>
    </source>
</evidence>
<comment type="caution">
    <text evidence="12">The sequence shown here is derived from an EMBL/GenBank/DDBJ whole genome shotgun (WGS) entry which is preliminary data.</text>
</comment>
<dbReference type="VEuPathDB" id="FungiDB:RhiirFUN_003106"/>
<dbReference type="InterPro" id="IPR013123">
    <property type="entry name" value="SpoU_subst-bd"/>
</dbReference>
<dbReference type="SMART" id="SM00967">
    <property type="entry name" value="SpoU_sub_bind"/>
    <property type="match status" value="1"/>
</dbReference>
<dbReference type="PANTHER" id="PTHR46103:SF1">
    <property type="entry name" value="RRNA METHYLTRANSFERASE 1, MITOCHONDRIAL"/>
    <property type="match status" value="1"/>
</dbReference>